<dbReference type="PROSITE" id="PS51085">
    <property type="entry name" value="2FE2S_FER_2"/>
    <property type="match status" value="1"/>
</dbReference>
<dbReference type="CDD" id="cd06184">
    <property type="entry name" value="flavohem_like_fad_nad_binding"/>
    <property type="match status" value="1"/>
</dbReference>
<name>A0A1T5GA56_9SPHN</name>
<dbReference type="InterPro" id="IPR052353">
    <property type="entry name" value="Benzoxazolinone_Detox_Enz"/>
</dbReference>
<dbReference type="Gene3D" id="2.40.33.20">
    <property type="entry name" value="PK beta-barrel domain-like"/>
    <property type="match status" value="1"/>
</dbReference>
<reference evidence="5" key="1">
    <citation type="submission" date="2017-02" db="EMBL/GenBank/DDBJ databases">
        <authorList>
            <person name="Varghese N."/>
            <person name="Submissions S."/>
        </authorList>
    </citation>
    <scope>NUCLEOTIDE SEQUENCE [LARGE SCALE GENOMIC DNA]</scope>
    <source>
        <strain evidence="5">UM2</strain>
    </source>
</reference>
<dbReference type="SUPFAM" id="SSF52343">
    <property type="entry name" value="Ferredoxin reductase-like, C-terminal NADP-linked domain"/>
    <property type="match status" value="1"/>
</dbReference>
<dbReference type="PRINTS" id="PR00409">
    <property type="entry name" value="PHDIOXRDTASE"/>
</dbReference>
<proteinExistence type="predicted"/>
<dbReference type="Pfam" id="PF00111">
    <property type="entry name" value="Fer2"/>
    <property type="match status" value="1"/>
</dbReference>
<feature type="domain" description="2Fe-2S ferredoxin-type" evidence="1">
    <location>
        <begin position="492"/>
        <end position="570"/>
    </location>
</feature>
<dbReference type="Pfam" id="PF00175">
    <property type="entry name" value="NAD_binding_1"/>
    <property type="match status" value="1"/>
</dbReference>
<dbReference type="InterPro" id="IPR036010">
    <property type="entry name" value="2Fe-2S_ferredoxin-like_sf"/>
</dbReference>
<dbReference type="PANTHER" id="PTHR30212:SF2">
    <property type="entry name" value="PROTEIN YIIM"/>
    <property type="match status" value="1"/>
</dbReference>
<dbReference type="Pfam" id="PF03473">
    <property type="entry name" value="MOSC"/>
    <property type="match status" value="1"/>
</dbReference>
<dbReference type="InterPro" id="IPR001433">
    <property type="entry name" value="OxRdtase_FAD/NAD-bd"/>
</dbReference>
<dbReference type="GO" id="GO:0030151">
    <property type="term" value="F:molybdenum ion binding"/>
    <property type="evidence" value="ECO:0007669"/>
    <property type="project" value="InterPro"/>
</dbReference>
<dbReference type="InterPro" id="IPR011037">
    <property type="entry name" value="Pyrv_Knase-like_insert_dom_sf"/>
</dbReference>
<dbReference type="InterPro" id="IPR012675">
    <property type="entry name" value="Beta-grasp_dom_sf"/>
</dbReference>
<dbReference type="Pfam" id="PF00970">
    <property type="entry name" value="FAD_binding_6"/>
    <property type="match status" value="1"/>
</dbReference>
<dbReference type="EMBL" id="FUYM01000013">
    <property type="protein sequence ID" value="SKC05340.1"/>
    <property type="molecule type" value="Genomic_DNA"/>
</dbReference>
<dbReference type="Gene3D" id="3.10.20.30">
    <property type="match status" value="1"/>
</dbReference>
<protein>
    <submittedName>
        <fullName evidence="4">Ferredoxin-NADP reductase</fullName>
    </submittedName>
</protein>
<dbReference type="PROSITE" id="PS51340">
    <property type="entry name" value="MOSC"/>
    <property type="match status" value="1"/>
</dbReference>
<evidence type="ECO:0000313" key="5">
    <source>
        <dbReference type="Proteomes" id="UP000189818"/>
    </source>
</evidence>
<dbReference type="SUPFAM" id="SSF63380">
    <property type="entry name" value="Riboflavin synthase domain-like"/>
    <property type="match status" value="1"/>
</dbReference>
<sequence length="570" mass="62230">MRLLNFCVGTVRVVEMAGEPVPTAHLKVPVAEPWTITDSGPAGDERAIHPDAIYAVSRDHYRFWTDDLGKDRGEWDDGLFGENLTFDRLDETELRLGDVFAIGPEVRLVVAGPRVPCFKLAWRLGQPRTFQSRFAVSAHTGVYFGVVSAGRVRPGDTMSLVARDEANPTVADIALYCSGNFTPPLDGLRRALASAALSLTVRLILQSKLNLAERAAALERGAWTGWRDFTIDAVRRETADISSFELLPVDGKGIALADPGQFVTVRLEDGEGSFARAWSLSKRTEPGGVYRITVKREPDGRGSTLLHDRLSVGDRLALRAPAGRFLFDAGGFRPVVMIAAGIGITPFLPMLEAHKARGAEAPPLHFFYMAANRAAQALRAEVDALAEGEAHWHVRHVFTRPTGRDMEGRDYHHRGRIDTARLREWMKDNYLPFGEGRIALPWYEVDLYMCGPAAFCRDMTRDLTAAGANPDRIFHEVFATPAAPEEAAVEQARLLFARSGIEVVWRAEDGSTLLDCAEAAGVAIPHDCRIGACHSCRTAITGGRTSAAVGDGHALLCAAWPLTAEVTIDA</sequence>
<keyword evidence="5" id="KW-1185">Reference proteome</keyword>
<dbReference type="CDD" id="cd00207">
    <property type="entry name" value="fer2"/>
    <property type="match status" value="1"/>
</dbReference>
<feature type="domain" description="FAD-binding FR-type" evidence="3">
    <location>
        <begin position="224"/>
        <end position="328"/>
    </location>
</feature>
<evidence type="ECO:0000313" key="4">
    <source>
        <dbReference type="EMBL" id="SKC05340.1"/>
    </source>
</evidence>
<dbReference type="GO" id="GO:0051536">
    <property type="term" value="F:iron-sulfur cluster binding"/>
    <property type="evidence" value="ECO:0007669"/>
    <property type="project" value="InterPro"/>
</dbReference>
<dbReference type="Gene3D" id="3.40.50.80">
    <property type="entry name" value="Nucleotide-binding domain of ferredoxin-NADP reductase (FNR) module"/>
    <property type="match status" value="1"/>
</dbReference>
<accession>A0A1T5GA56</accession>
<dbReference type="PANTHER" id="PTHR30212">
    <property type="entry name" value="PROTEIN YIIM"/>
    <property type="match status" value="1"/>
</dbReference>
<dbReference type="Proteomes" id="UP000189818">
    <property type="component" value="Unassembled WGS sequence"/>
</dbReference>
<gene>
    <name evidence="4" type="ORF">SAMN06295920_11328</name>
</gene>
<dbReference type="Gene3D" id="2.40.30.10">
    <property type="entry name" value="Translation factors"/>
    <property type="match status" value="1"/>
</dbReference>
<dbReference type="InterPro" id="IPR017938">
    <property type="entry name" value="Riboflavin_synthase-like_b-brl"/>
</dbReference>
<evidence type="ECO:0000259" key="1">
    <source>
        <dbReference type="PROSITE" id="PS51085"/>
    </source>
</evidence>
<feature type="domain" description="MOSC" evidence="2">
    <location>
        <begin position="28"/>
        <end position="161"/>
    </location>
</feature>
<organism evidence="4 5">
    <name type="scientific">Rhizorhabdus histidinilytica</name>
    <dbReference type="NCBI Taxonomy" id="439228"/>
    <lineage>
        <taxon>Bacteria</taxon>
        <taxon>Pseudomonadati</taxon>
        <taxon>Pseudomonadota</taxon>
        <taxon>Alphaproteobacteria</taxon>
        <taxon>Sphingomonadales</taxon>
        <taxon>Sphingomonadaceae</taxon>
        <taxon>Rhizorhabdus</taxon>
    </lineage>
</organism>
<dbReference type="InterPro" id="IPR017927">
    <property type="entry name" value="FAD-bd_FR_type"/>
</dbReference>
<dbReference type="SUPFAM" id="SSF50800">
    <property type="entry name" value="PK beta-barrel domain-like"/>
    <property type="match status" value="1"/>
</dbReference>
<dbReference type="RefSeq" id="WP_176152673.1">
    <property type="nucleotide sequence ID" value="NZ_FUYM01000013.1"/>
</dbReference>
<dbReference type="GO" id="GO:0030170">
    <property type="term" value="F:pyridoxal phosphate binding"/>
    <property type="evidence" value="ECO:0007669"/>
    <property type="project" value="InterPro"/>
</dbReference>
<dbReference type="SUPFAM" id="SSF54292">
    <property type="entry name" value="2Fe-2S ferredoxin-like"/>
    <property type="match status" value="1"/>
</dbReference>
<dbReference type="InterPro" id="IPR008333">
    <property type="entry name" value="Cbr1-like_FAD-bd_dom"/>
</dbReference>
<dbReference type="AlphaFoldDB" id="A0A1T5GA56"/>
<evidence type="ECO:0000259" key="2">
    <source>
        <dbReference type="PROSITE" id="PS51340"/>
    </source>
</evidence>
<dbReference type="GO" id="GO:0016491">
    <property type="term" value="F:oxidoreductase activity"/>
    <property type="evidence" value="ECO:0007669"/>
    <property type="project" value="InterPro"/>
</dbReference>
<dbReference type="InterPro" id="IPR005302">
    <property type="entry name" value="MoCF_Sase_C"/>
</dbReference>
<dbReference type="InterPro" id="IPR001041">
    <property type="entry name" value="2Fe-2S_ferredoxin-type"/>
</dbReference>
<dbReference type="InterPro" id="IPR039261">
    <property type="entry name" value="FNR_nucleotide-bd"/>
</dbReference>
<dbReference type="STRING" id="439228.SAMN06295920_11328"/>
<evidence type="ECO:0000259" key="3">
    <source>
        <dbReference type="PROSITE" id="PS51384"/>
    </source>
</evidence>
<dbReference type="PROSITE" id="PS51384">
    <property type="entry name" value="FAD_FR"/>
    <property type="match status" value="1"/>
</dbReference>